<proteinExistence type="predicted"/>
<dbReference type="Proteomes" id="UP000313231">
    <property type="component" value="Unassembled WGS sequence"/>
</dbReference>
<dbReference type="Gene3D" id="3.10.129.10">
    <property type="entry name" value="Hotdog Thioesterase"/>
    <property type="match status" value="1"/>
</dbReference>
<dbReference type="AlphaFoldDB" id="A0A5C4W375"/>
<accession>A0A5C4W375</accession>
<dbReference type="GO" id="GO:0016787">
    <property type="term" value="F:hydrolase activity"/>
    <property type="evidence" value="ECO:0007669"/>
    <property type="project" value="UniProtKB-KW"/>
</dbReference>
<dbReference type="Pfam" id="PF13279">
    <property type="entry name" value="4HBT_2"/>
    <property type="match status" value="1"/>
</dbReference>
<dbReference type="InterPro" id="IPR006684">
    <property type="entry name" value="YbgC/YbaW"/>
</dbReference>
<name>A0A5C4W375_9ACTN</name>
<comment type="caution">
    <text evidence="2">The sequence shown here is derived from an EMBL/GenBank/DDBJ whole genome shotgun (WGS) entry which is preliminary data.</text>
</comment>
<evidence type="ECO:0000313" key="3">
    <source>
        <dbReference type="Proteomes" id="UP000313231"/>
    </source>
</evidence>
<dbReference type="InterPro" id="IPR029069">
    <property type="entry name" value="HotDog_dom_sf"/>
</dbReference>
<keyword evidence="3" id="KW-1185">Reference proteome</keyword>
<organism evidence="2 3">
    <name type="scientific">Nocardioides albidus</name>
    <dbReference type="NCBI Taxonomy" id="1517589"/>
    <lineage>
        <taxon>Bacteria</taxon>
        <taxon>Bacillati</taxon>
        <taxon>Actinomycetota</taxon>
        <taxon>Actinomycetes</taxon>
        <taxon>Propionibacteriales</taxon>
        <taxon>Nocardioidaceae</taxon>
        <taxon>Nocardioides</taxon>
    </lineage>
</organism>
<evidence type="ECO:0000313" key="2">
    <source>
        <dbReference type="EMBL" id="TNM41976.1"/>
    </source>
</evidence>
<protein>
    <submittedName>
        <fullName evidence="2">Acyl-CoA thioesterase</fullName>
    </submittedName>
</protein>
<keyword evidence="1" id="KW-0378">Hydrolase</keyword>
<evidence type="ECO:0000256" key="1">
    <source>
        <dbReference type="ARBA" id="ARBA00022801"/>
    </source>
</evidence>
<dbReference type="PIRSF" id="PIRSF003230">
    <property type="entry name" value="YbgC"/>
    <property type="match status" value="1"/>
</dbReference>
<dbReference type="RefSeq" id="WP_139622416.1">
    <property type="nucleotide sequence ID" value="NZ_VDMP01000021.1"/>
</dbReference>
<dbReference type="OrthoDB" id="4773251at2"/>
<dbReference type="EMBL" id="VDMP01000021">
    <property type="protein sequence ID" value="TNM41976.1"/>
    <property type="molecule type" value="Genomic_DNA"/>
</dbReference>
<reference evidence="2 3" key="1">
    <citation type="journal article" date="2016" name="Int. J. Syst. Evol. Microbiol.">
        <title>Nocardioides albidus sp. nov., an actinobacterium isolated from garden soil.</title>
        <authorList>
            <person name="Singh H."/>
            <person name="Du J."/>
            <person name="Trinh H."/>
            <person name="Won K."/>
            <person name="Yang J.E."/>
            <person name="Yin C."/>
            <person name="Kook M."/>
            <person name="Yi T.H."/>
        </authorList>
    </citation>
    <scope>NUCLEOTIDE SEQUENCE [LARGE SCALE GENOMIC DNA]</scope>
    <source>
        <strain evidence="2 3">CCTCC AB 2015297</strain>
    </source>
</reference>
<dbReference type="SUPFAM" id="SSF54637">
    <property type="entry name" value="Thioesterase/thiol ester dehydrase-isomerase"/>
    <property type="match status" value="1"/>
</dbReference>
<gene>
    <name evidence="2" type="ORF">FHP29_08395</name>
</gene>
<sequence>MAEERVVDGGRGPALHSTTVRLGYADTDPAGILYYAAWFPWMERTQSEWFWLNGLRQDELKERHGFWTVTAHTACDYVEAVGLFDEIRVELRLGTVGRRSFEMLHRMVRTADDVVVARARIRIVTVSPDLGAVDIPPLLRRHLDTWAHGTRLAPAEVSS</sequence>
<dbReference type="CDD" id="cd00586">
    <property type="entry name" value="4HBT"/>
    <property type="match status" value="1"/>
</dbReference>